<sequence>MKIRWPVAAITLVVTLSVLFGGYMAYQWFQVEKPITETVQETPHVSLSKLSADPAHLELVLKTDEKFSVVHDYMPLRRQLHTVAGDRKLSIRLKDRPDSHLHKAWNEMVFGIKEGMALRRYQEIPKAVQKGTEGKKIEYEVSMDDSYVYIELHRGDRYLYRILPLHKPESEVKDNG</sequence>
<reference evidence="2 3" key="1">
    <citation type="submission" date="2017-07" db="EMBL/GenBank/DDBJ databases">
        <title>The genome sequence of Paludifilum halophilum highlights mechanisms for microbial adaptation to high salt environemnts.</title>
        <authorList>
            <person name="Belbahri L."/>
        </authorList>
    </citation>
    <scope>NUCLEOTIDE SEQUENCE [LARGE SCALE GENOMIC DNA]</scope>
    <source>
        <strain evidence="2 3">DSM 102817</strain>
    </source>
</reference>
<dbReference type="EMBL" id="NOWF01000001">
    <property type="protein sequence ID" value="OYD09663.1"/>
    <property type="molecule type" value="Genomic_DNA"/>
</dbReference>
<gene>
    <name evidence="2" type="ORF">CHM34_01265</name>
</gene>
<keyword evidence="1" id="KW-0472">Membrane</keyword>
<accession>A0A235BBJ7</accession>
<keyword evidence="1" id="KW-1133">Transmembrane helix</keyword>
<organism evidence="2 3">
    <name type="scientific">Paludifilum halophilum</name>
    <dbReference type="NCBI Taxonomy" id="1642702"/>
    <lineage>
        <taxon>Bacteria</taxon>
        <taxon>Bacillati</taxon>
        <taxon>Bacillota</taxon>
        <taxon>Bacilli</taxon>
        <taxon>Bacillales</taxon>
        <taxon>Thermoactinomycetaceae</taxon>
        <taxon>Paludifilum</taxon>
    </lineage>
</organism>
<keyword evidence="1" id="KW-0812">Transmembrane</keyword>
<comment type="caution">
    <text evidence="2">The sequence shown here is derived from an EMBL/GenBank/DDBJ whole genome shotgun (WGS) entry which is preliminary data.</text>
</comment>
<evidence type="ECO:0000256" key="1">
    <source>
        <dbReference type="SAM" id="Phobius"/>
    </source>
</evidence>
<keyword evidence="3" id="KW-1185">Reference proteome</keyword>
<dbReference type="RefSeq" id="WP_094262763.1">
    <property type="nucleotide sequence ID" value="NZ_NOWF01000001.1"/>
</dbReference>
<dbReference type="OrthoDB" id="2652483at2"/>
<dbReference type="Proteomes" id="UP000215459">
    <property type="component" value="Unassembled WGS sequence"/>
</dbReference>
<feature type="transmembrane region" description="Helical" evidence="1">
    <location>
        <begin position="7"/>
        <end position="29"/>
    </location>
</feature>
<name>A0A235BBJ7_9BACL</name>
<protein>
    <submittedName>
        <fullName evidence="2">Uncharacterized protein</fullName>
    </submittedName>
</protein>
<evidence type="ECO:0000313" key="2">
    <source>
        <dbReference type="EMBL" id="OYD09663.1"/>
    </source>
</evidence>
<evidence type="ECO:0000313" key="3">
    <source>
        <dbReference type="Proteomes" id="UP000215459"/>
    </source>
</evidence>
<proteinExistence type="predicted"/>
<dbReference type="AlphaFoldDB" id="A0A235BBJ7"/>